<dbReference type="RefSeq" id="WP_091991136.1">
    <property type="nucleotide sequence ID" value="NZ_FOYV01000002.1"/>
</dbReference>
<accession>A0A1I6HJ35</accession>
<name>A0A1I6HJ35_9GAMM</name>
<protein>
    <submittedName>
        <fullName evidence="2">Lysophospholipase L1</fullName>
    </submittedName>
</protein>
<dbReference type="CDD" id="cd01836">
    <property type="entry name" value="FeeA_FeeB_like"/>
    <property type="match status" value="1"/>
</dbReference>
<dbReference type="EMBL" id="FOYV01000002">
    <property type="protein sequence ID" value="SFR54320.1"/>
    <property type="molecule type" value="Genomic_DNA"/>
</dbReference>
<keyword evidence="3" id="KW-1185">Reference proteome</keyword>
<feature type="domain" description="SGNH hydrolase-type esterase" evidence="1">
    <location>
        <begin position="52"/>
        <end position="224"/>
    </location>
</feature>
<evidence type="ECO:0000313" key="2">
    <source>
        <dbReference type="EMBL" id="SFR54320.1"/>
    </source>
</evidence>
<dbReference type="OrthoDB" id="9804395at2"/>
<reference evidence="3" key="1">
    <citation type="submission" date="2016-10" db="EMBL/GenBank/DDBJ databases">
        <authorList>
            <person name="Varghese N."/>
            <person name="Submissions S."/>
        </authorList>
    </citation>
    <scope>NUCLEOTIDE SEQUENCE [LARGE SCALE GENOMIC DNA]</scope>
    <source>
        <strain evidence="3">CGMCC 1.6294</strain>
    </source>
</reference>
<evidence type="ECO:0000259" key="1">
    <source>
        <dbReference type="Pfam" id="PF13472"/>
    </source>
</evidence>
<dbReference type="InterPro" id="IPR036514">
    <property type="entry name" value="SGNH_hydro_sf"/>
</dbReference>
<dbReference type="Gene3D" id="3.40.50.1110">
    <property type="entry name" value="SGNH hydrolase"/>
    <property type="match status" value="1"/>
</dbReference>
<dbReference type="Proteomes" id="UP000199290">
    <property type="component" value="Unassembled WGS sequence"/>
</dbReference>
<organism evidence="2 3">
    <name type="scientific">Marinobacter gudaonensis</name>
    <dbReference type="NCBI Taxonomy" id="375760"/>
    <lineage>
        <taxon>Bacteria</taxon>
        <taxon>Pseudomonadati</taxon>
        <taxon>Pseudomonadota</taxon>
        <taxon>Gammaproteobacteria</taxon>
        <taxon>Pseudomonadales</taxon>
        <taxon>Marinobacteraceae</taxon>
        <taxon>Marinobacter</taxon>
    </lineage>
</organism>
<dbReference type="SUPFAM" id="SSF52266">
    <property type="entry name" value="SGNH hydrolase"/>
    <property type="match status" value="1"/>
</dbReference>
<sequence>MHLPFWLTTALLFPVLLYQGKRVRRSTPRLPEAGGPRAGQYGLGLPAKRILVIGESTAAGVGVETHEQGLASQLARRIHERTGQTVAWHTFGINGVRLGDLIVALKKAELPEADVVLLSMGVNDTTGFTPRFRFRRQLIELRQWLAVRYASPLQLLSVPPMHLFTALPAPLRYVVGWRARQLDTVYVRLARRSPADFGYLHYPVITDPGLLASDGYHPGQRGYQYIAQALAGSINDDSLKGRHVTGGHPHETDRYLL</sequence>
<dbReference type="STRING" id="375760.SAMN04488073_2621"/>
<dbReference type="GO" id="GO:0016788">
    <property type="term" value="F:hydrolase activity, acting on ester bonds"/>
    <property type="evidence" value="ECO:0007669"/>
    <property type="project" value="UniProtKB-ARBA"/>
</dbReference>
<proteinExistence type="predicted"/>
<dbReference type="AlphaFoldDB" id="A0A1I6HJ35"/>
<dbReference type="Pfam" id="PF13472">
    <property type="entry name" value="Lipase_GDSL_2"/>
    <property type="match status" value="1"/>
</dbReference>
<dbReference type="InterPro" id="IPR013830">
    <property type="entry name" value="SGNH_hydro"/>
</dbReference>
<gene>
    <name evidence="2" type="ORF">SAMN04488073_2621</name>
</gene>
<evidence type="ECO:0000313" key="3">
    <source>
        <dbReference type="Proteomes" id="UP000199290"/>
    </source>
</evidence>